<proteinExistence type="predicted"/>
<evidence type="ECO:0000313" key="9">
    <source>
        <dbReference type="Proteomes" id="UP000284651"/>
    </source>
</evidence>
<dbReference type="RefSeq" id="WP_118357891.1">
    <property type="nucleotide sequence ID" value="NZ_CALHUJ010000093.1"/>
</dbReference>
<dbReference type="PANTHER" id="PTHR45008">
    <property type="entry name" value="PTS SYSTEM GLUCOSE-SPECIFIC EIIA COMPONENT"/>
    <property type="match status" value="1"/>
</dbReference>
<dbReference type="SUPFAM" id="SSF51261">
    <property type="entry name" value="Duplicated hybrid motif"/>
    <property type="match status" value="1"/>
</dbReference>
<evidence type="ECO:0000256" key="3">
    <source>
        <dbReference type="ARBA" id="ARBA00022597"/>
    </source>
</evidence>
<dbReference type="PANTHER" id="PTHR45008:SF1">
    <property type="entry name" value="PTS SYSTEM GLUCOSE-SPECIFIC EIIA COMPONENT"/>
    <property type="match status" value="1"/>
</dbReference>
<dbReference type="InterPro" id="IPR050890">
    <property type="entry name" value="PTS_EIIA_component"/>
</dbReference>
<dbReference type="Pfam" id="PF00358">
    <property type="entry name" value="PTS_EIIA_1"/>
    <property type="match status" value="1"/>
</dbReference>
<dbReference type="GO" id="GO:0005737">
    <property type="term" value="C:cytoplasm"/>
    <property type="evidence" value="ECO:0007669"/>
    <property type="project" value="UniProtKB-SubCell"/>
</dbReference>
<dbReference type="PROSITE" id="PS51093">
    <property type="entry name" value="PTS_EIIA_TYPE_1"/>
    <property type="match status" value="1"/>
</dbReference>
<dbReference type="AlphaFoldDB" id="A0A413CQF5"/>
<dbReference type="PROSITE" id="PS00371">
    <property type="entry name" value="PTS_EIIA_TYPE_1_HIS"/>
    <property type="match status" value="1"/>
</dbReference>
<dbReference type="EMBL" id="QSAT01000062">
    <property type="protein sequence ID" value="RGW71851.1"/>
    <property type="molecule type" value="Genomic_DNA"/>
</dbReference>
<keyword evidence="5" id="KW-0598">Phosphotransferase system</keyword>
<keyword evidence="4" id="KW-0808">Transferase</keyword>
<dbReference type="FunFam" id="2.70.70.10:FF:000001">
    <property type="entry name" value="PTS system glucose-specific IIA component"/>
    <property type="match status" value="1"/>
</dbReference>
<evidence type="ECO:0000256" key="6">
    <source>
        <dbReference type="ARBA" id="ARBA00022777"/>
    </source>
</evidence>
<reference evidence="8 9" key="1">
    <citation type="submission" date="2018-08" db="EMBL/GenBank/DDBJ databases">
        <title>A genome reference for cultivated species of the human gut microbiota.</title>
        <authorList>
            <person name="Zou Y."/>
            <person name="Xue W."/>
            <person name="Luo G."/>
        </authorList>
    </citation>
    <scope>NUCLEOTIDE SEQUENCE [LARGE SCALE GENOMIC DNA]</scope>
    <source>
        <strain evidence="8 9">AF10-31</strain>
    </source>
</reference>
<comment type="subcellular location">
    <subcellularLocation>
        <location evidence="1">Cytoplasm</location>
    </subcellularLocation>
</comment>
<keyword evidence="6" id="KW-0418">Kinase</keyword>
<dbReference type="NCBIfam" id="TIGR00830">
    <property type="entry name" value="PTBA"/>
    <property type="match status" value="1"/>
</dbReference>
<protein>
    <submittedName>
        <fullName evidence="8">PTS glucose transporter subunit IIA</fullName>
    </submittedName>
</protein>
<comment type="caution">
    <text evidence="8">The sequence shown here is derived from an EMBL/GenBank/DDBJ whole genome shotgun (WGS) entry which is preliminary data.</text>
</comment>
<dbReference type="InterPro" id="IPR011055">
    <property type="entry name" value="Dup_hybrid_motif"/>
</dbReference>
<evidence type="ECO:0000256" key="5">
    <source>
        <dbReference type="ARBA" id="ARBA00022683"/>
    </source>
</evidence>
<organism evidence="8 9">
    <name type="scientific">Holdemanella biformis</name>
    <dbReference type="NCBI Taxonomy" id="1735"/>
    <lineage>
        <taxon>Bacteria</taxon>
        <taxon>Bacillati</taxon>
        <taxon>Bacillota</taxon>
        <taxon>Erysipelotrichia</taxon>
        <taxon>Erysipelotrichales</taxon>
        <taxon>Erysipelotrichaceae</taxon>
        <taxon>Holdemanella</taxon>
    </lineage>
</organism>
<evidence type="ECO:0000256" key="1">
    <source>
        <dbReference type="ARBA" id="ARBA00004496"/>
    </source>
</evidence>
<keyword evidence="2" id="KW-0813">Transport</keyword>
<dbReference type="Proteomes" id="UP000284651">
    <property type="component" value="Unassembled WGS sequence"/>
</dbReference>
<sequence>MFGFKKKIKSVELVSPVNGKMICLKDVPDKVFASEMMGPGVAFISSDGKVYSPCDGELVTVFPTKHALGIKTNNGAELLLHFGLDTVNLEGEGFTLHSEAGRRIKQGDLLLEVDIELIQNKGYKIDMPMIITNSSEYSLNIHECSDVLANQEIVMSLDKK</sequence>
<evidence type="ECO:0000256" key="2">
    <source>
        <dbReference type="ARBA" id="ARBA00022448"/>
    </source>
</evidence>
<dbReference type="InterPro" id="IPR001127">
    <property type="entry name" value="PTS_EIIA_1_perm"/>
</dbReference>
<name>A0A413CQF5_9FIRM</name>
<gene>
    <name evidence="8" type="ORF">DWV56_11960</name>
</gene>
<evidence type="ECO:0000313" key="8">
    <source>
        <dbReference type="EMBL" id="RGW71851.1"/>
    </source>
</evidence>
<dbReference type="GO" id="GO:0009401">
    <property type="term" value="P:phosphoenolpyruvate-dependent sugar phosphotransferase system"/>
    <property type="evidence" value="ECO:0007669"/>
    <property type="project" value="UniProtKB-KW"/>
</dbReference>
<dbReference type="Gene3D" id="2.70.70.10">
    <property type="entry name" value="Glucose Permease (Domain IIA)"/>
    <property type="match status" value="1"/>
</dbReference>
<evidence type="ECO:0000256" key="4">
    <source>
        <dbReference type="ARBA" id="ARBA00022679"/>
    </source>
</evidence>
<evidence type="ECO:0000259" key="7">
    <source>
        <dbReference type="PROSITE" id="PS51093"/>
    </source>
</evidence>
<dbReference type="GO" id="GO:0016301">
    <property type="term" value="F:kinase activity"/>
    <property type="evidence" value="ECO:0007669"/>
    <property type="project" value="UniProtKB-KW"/>
</dbReference>
<accession>A0A413CQF5</accession>
<feature type="domain" description="PTS EIIA type-1" evidence="7">
    <location>
        <begin position="29"/>
        <end position="133"/>
    </location>
</feature>
<keyword evidence="3 8" id="KW-0762">Sugar transport</keyword>